<dbReference type="OrthoDB" id="6779223at2759"/>
<gene>
    <name evidence="1" type="ORF">PSYICH_LOCUS13851</name>
</gene>
<evidence type="ECO:0000313" key="1">
    <source>
        <dbReference type="EMBL" id="CAH1113554.1"/>
    </source>
</evidence>
<organism evidence="1 2">
    <name type="scientific">Psylliodes chrysocephalus</name>
    <dbReference type="NCBI Taxonomy" id="3402493"/>
    <lineage>
        <taxon>Eukaryota</taxon>
        <taxon>Metazoa</taxon>
        <taxon>Ecdysozoa</taxon>
        <taxon>Arthropoda</taxon>
        <taxon>Hexapoda</taxon>
        <taxon>Insecta</taxon>
        <taxon>Pterygota</taxon>
        <taxon>Neoptera</taxon>
        <taxon>Endopterygota</taxon>
        <taxon>Coleoptera</taxon>
        <taxon>Polyphaga</taxon>
        <taxon>Cucujiformia</taxon>
        <taxon>Chrysomeloidea</taxon>
        <taxon>Chrysomelidae</taxon>
        <taxon>Galerucinae</taxon>
        <taxon>Alticini</taxon>
        <taxon>Psylliodes</taxon>
    </lineage>
</organism>
<sequence length="171" mass="19868">MLTSLCLTNQLERYREVAPSLDFTRSSEHSKRRKTEEVLAQLSSAELVYAAQMNLRPEEKIDASTGVKEVNFSTPNRYKVEELSRERALSVLVEAKLTRHQYEVVRSEDKRRFPSYKNIQNAKKHCYPDREAITITETNAEVKLQELLVHTVRRVVQIDVLQSLTEQNFSV</sequence>
<reference evidence="1" key="1">
    <citation type="submission" date="2022-01" db="EMBL/GenBank/DDBJ databases">
        <authorList>
            <person name="King R."/>
        </authorList>
    </citation>
    <scope>NUCLEOTIDE SEQUENCE</scope>
</reference>
<accession>A0A9P0GH75</accession>
<keyword evidence="2" id="KW-1185">Reference proteome</keyword>
<proteinExistence type="predicted"/>
<dbReference type="EMBL" id="OV651819">
    <property type="protein sequence ID" value="CAH1113554.1"/>
    <property type="molecule type" value="Genomic_DNA"/>
</dbReference>
<dbReference type="Proteomes" id="UP001153636">
    <property type="component" value="Chromosome 7"/>
</dbReference>
<dbReference type="AlphaFoldDB" id="A0A9P0GH75"/>
<evidence type="ECO:0000313" key="2">
    <source>
        <dbReference type="Proteomes" id="UP001153636"/>
    </source>
</evidence>
<name>A0A9P0GH75_9CUCU</name>
<protein>
    <submittedName>
        <fullName evidence="1">Uncharacterized protein</fullName>
    </submittedName>
</protein>